<dbReference type="Proteomes" id="UP001341840">
    <property type="component" value="Unassembled WGS sequence"/>
</dbReference>
<evidence type="ECO:0000313" key="2">
    <source>
        <dbReference type="Proteomes" id="UP001341840"/>
    </source>
</evidence>
<evidence type="ECO:0000313" key="1">
    <source>
        <dbReference type="EMBL" id="MED6141118.1"/>
    </source>
</evidence>
<feature type="non-terminal residue" evidence="1">
    <location>
        <position position="1"/>
    </location>
</feature>
<keyword evidence="2" id="KW-1185">Reference proteome</keyword>
<accession>A0ABU6SZG2</accession>
<reference evidence="1 2" key="1">
    <citation type="journal article" date="2023" name="Plants (Basel)">
        <title>Bridging the Gap: Combining Genomics and Transcriptomics Approaches to Understand Stylosanthes scabra, an Orphan Legume from the Brazilian Caatinga.</title>
        <authorList>
            <person name="Ferreira-Neto J.R.C."/>
            <person name="da Silva M.D."/>
            <person name="Binneck E."/>
            <person name="de Melo N.F."/>
            <person name="da Silva R.H."/>
            <person name="de Melo A.L.T.M."/>
            <person name="Pandolfi V."/>
            <person name="Bustamante F.O."/>
            <person name="Brasileiro-Vidal A.C."/>
            <person name="Benko-Iseppon A.M."/>
        </authorList>
    </citation>
    <scope>NUCLEOTIDE SEQUENCE [LARGE SCALE GENOMIC DNA]</scope>
    <source>
        <tissue evidence="1">Leaves</tissue>
    </source>
</reference>
<gene>
    <name evidence="1" type="ORF">PIB30_100148</name>
</gene>
<protein>
    <submittedName>
        <fullName evidence="1">Uncharacterized protein</fullName>
    </submittedName>
</protein>
<organism evidence="1 2">
    <name type="scientific">Stylosanthes scabra</name>
    <dbReference type="NCBI Taxonomy" id="79078"/>
    <lineage>
        <taxon>Eukaryota</taxon>
        <taxon>Viridiplantae</taxon>
        <taxon>Streptophyta</taxon>
        <taxon>Embryophyta</taxon>
        <taxon>Tracheophyta</taxon>
        <taxon>Spermatophyta</taxon>
        <taxon>Magnoliopsida</taxon>
        <taxon>eudicotyledons</taxon>
        <taxon>Gunneridae</taxon>
        <taxon>Pentapetalae</taxon>
        <taxon>rosids</taxon>
        <taxon>fabids</taxon>
        <taxon>Fabales</taxon>
        <taxon>Fabaceae</taxon>
        <taxon>Papilionoideae</taxon>
        <taxon>50 kb inversion clade</taxon>
        <taxon>dalbergioids sensu lato</taxon>
        <taxon>Dalbergieae</taxon>
        <taxon>Pterocarpus clade</taxon>
        <taxon>Stylosanthes</taxon>
    </lineage>
</organism>
<comment type="caution">
    <text evidence="1">The sequence shown here is derived from an EMBL/GenBank/DDBJ whole genome shotgun (WGS) entry which is preliminary data.</text>
</comment>
<sequence length="82" mass="9125">VLNPVLFHPFVYMGSGVVYYKPKAHKDYDDIDIEATTELGTIKTIEGFQPMDASAELDFLRFLMNGTRPVYSSSGSCPMVDS</sequence>
<name>A0ABU6SZG2_9FABA</name>
<dbReference type="EMBL" id="JASCZI010063176">
    <property type="protein sequence ID" value="MED6141118.1"/>
    <property type="molecule type" value="Genomic_DNA"/>
</dbReference>
<proteinExistence type="predicted"/>